<dbReference type="GO" id="GO:0005634">
    <property type="term" value="C:nucleus"/>
    <property type="evidence" value="ECO:0007669"/>
    <property type="project" value="UniProtKB-SubCell"/>
</dbReference>
<evidence type="ECO:0000256" key="1">
    <source>
        <dbReference type="ARBA" id="ARBA00004123"/>
    </source>
</evidence>
<dbReference type="GO" id="GO:0003700">
    <property type="term" value="F:DNA-binding transcription factor activity"/>
    <property type="evidence" value="ECO:0007669"/>
    <property type="project" value="TreeGrafter"/>
</dbReference>
<evidence type="ECO:0000313" key="7">
    <source>
        <dbReference type="Proteomes" id="UP000238479"/>
    </source>
</evidence>
<proteinExistence type="predicted"/>
<comment type="subcellular location">
    <subcellularLocation>
        <location evidence="1">Nucleus</location>
    </subcellularLocation>
</comment>
<reference evidence="6 7" key="1">
    <citation type="journal article" date="2018" name="Nat. Genet.">
        <title>The Rosa genome provides new insights in the design of modern roses.</title>
        <authorList>
            <person name="Bendahmane M."/>
        </authorList>
    </citation>
    <scope>NUCLEOTIDE SEQUENCE [LARGE SCALE GENOMIC DNA]</scope>
    <source>
        <strain evidence="7">cv. Old Blush</strain>
    </source>
</reference>
<gene>
    <name evidence="6" type="ORF">RchiOBHm_Chr5g0004791</name>
</gene>
<sequence length="271" mass="30703">MNCAVVIFHSCSTNFFPILPSSTHTKWHDTLVSTTYMNLAPNTLPLWKMLVDHYLNDMEFVGSALDELCLSPDQEGCSQGGRMGRRRYNDQEDDSIYKSKNLKAERKRRAKLSDRLLKLRSLVPIITNMNKATIVEDSITYIYELQKNVNMLQDQLFEMEALSSLEVPESKPRKEEIDAAEEMKKYGIQVEVSVTQIDGNKLWIKAVLAKKRGGFTKLIEAMTEFGFELTDTSVTTSNGAMLVSSCLIGFHCDTLAVEQTRELMLDIINGI</sequence>
<dbReference type="SUPFAM" id="SSF47459">
    <property type="entry name" value="HLH, helix-loop-helix DNA-binding domain"/>
    <property type="match status" value="1"/>
</dbReference>
<dbReference type="STRING" id="74649.A0A2P6Q338"/>
<feature type="domain" description="BHLH" evidence="5">
    <location>
        <begin position="96"/>
        <end position="145"/>
    </location>
</feature>
<evidence type="ECO:0000259" key="5">
    <source>
        <dbReference type="PROSITE" id="PS50888"/>
    </source>
</evidence>
<dbReference type="Gene3D" id="4.10.280.10">
    <property type="entry name" value="Helix-loop-helix DNA-binding domain"/>
    <property type="match status" value="1"/>
</dbReference>
<name>A0A2P6Q338_ROSCH</name>
<evidence type="ECO:0000256" key="4">
    <source>
        <dbReference type="ARBA" id="ARBA00023242"/>
    </source>
</evidence>
<dbReference type="InterPro" id="IPR011598">
    <property type="entry name" value="bHLH_dom"/>
</dbReference>
<evidence type="ECO:0000313" key="6">
    <source>
        <dbReference type="EMBL" id="PRQ28602.1"/>
    </source>
</evidence>
<dbReference type="PROSITE" id="PS50888">
    <property type="entry name" value="BHLH"/>
    <property type="match status" value="1"/>
</dbReference>
<dbReference type="InterPro" id="IPR051358">
    <property type="entry name" value="TF_AMS/ICE1/BHLH6-like"/>
</dbReference>
<organism evidence="6 7">
    <name type="scientific">Rosa chinensis</name>
    <name type="common">China rose</name>
    <dbReference type="NCBI Taxonomy" id="74649"/>
    <lineage>
        <taxon>Eukaryota</taxon>
        <taxon>Viridiplantae</taxon>
        <taxon>Streptophyta</taxon>
        <taxon>Embryophyta</taxon>
        <taxon>Tracheophyta</taxon>
        <taxon>Spermatophyta</taxon>
        <taxon>Magnoliopsida</taxon>
        <taxon>eudicotyledons</taxon>
        <taxon>Gunneridae</taxon>
        <taxon>Pentapetalae</taxon>
        <taxon>rosids</taxon>
        <taxon>fabids</taxon>
        <taxon>Rosales</taxon>
        <taxon>Rosaceae</taxon>
        <taxon>Rosoideae</taxon>
        <taxon>Rosoideae incertae sedis</taxon>
        <taxon>Rosa</taxon>
    </lineage>
</organism>
<dbReference type="GO" id="GO:0043565">
    <property type="term" value="F:sequence-specific DNA binding"/>
    <property type="evidence" value="ECO:0007669"/>
    <property type="project" value="TreeGrafter"/>
</dbReference>
<dbReference type="SMART" id="SM00353">
    <property type="entry name" value="HLH"/>
    <property type="match status" value="1"/>
</dbReference>
<keyword evidence="4" id="KW-0539">Nucleus</keyword>
<dbReference type="AlphaFoldDB" id="A0A2P6Q338"/>
<dbReference type="OMA" id="NGAIIIC"/>
<dbReference type="PANTHER" id="PTHR31945">
    <property type="entry name" value="TRANSCRIPTION FACTOR SCREAM2-RELATED"/>
    <property type="match status" value="1"/>
</dbReference>
<dbReference type="GO" id="GO:0046983">
    <property type="term" value="F:protein dimerization activity"/>
    <property type="evidence" value="ECO:0007669"/>
    <property type="project" value="InterPro"/>
</dbReference>
<dbReference type="PANTHER" id="PTHR31945:SF20">
    <property type="entry name" value="TRANSCRIPTION FACTOR DYT1"/>
    <property type="match status" value="1"/>
</dbReference>
<dbReference type="Proteomes" id="UP000238479">
    <property type="component" value="Chromosome 5"/>
</dbReference>
<evidence type="ECO:0000256" key="2">
    <source>
        <dbReference type="ARBA" id="ARBA00023015"/>
    </source>
</evidence>
<dbReference type="Gramene" id="PRQ28602">
    <property type="protein sequence ID" value="PRQ28602"/>
    <property type="gene ID" value="RchiOBHm_Chr5g0004791"/>
</dbReference>
<keyword evidence="2" id="KW-0805">Transcription regulation</keyword>
<keyword evidence="7" id="KW-1185">Reference proteome</keyword>
<protein>
    <submittedName>
        <fullName evidence="6">Putative transcription factor bHLH family</fullName>
    </submittedName>
</protein>
<evidence type="ECO:0000256" key="3">
    <source>
        <dbReference type="ARBA" id="ARBA00023163"/>
    </source>
</evidence>
<keyword evidence="3" id="KW-0804">Transcription</keyword>
<accession>A0A2P6Q338</accession>
<dbReference type="Pfam" id="PF00010">
    <property type="entry name" value="HLH"/>
    <property type="match status" value="1"/>
</dbReference>
<dbReference type="EMBL" id="PDCK01000043">
    <property type="protein sequence ID" value="PRQ28602.1"/>
    <property type="molecule type" value="Genomic_DNA"/>
</dbReference>
<comment type="caution">
    <text evidence="6">The sequence shown here is derived from an EMBL/GenBank/DDBJ whole genome shotgun (WGS) entry which is preliminary data.</text>
</comment>
<dbReference type="InterPro" id="IPR036638">
    <property type="entry name" value="HLH_DNA-bd_sf"/>
</dbReference>